<sequence>MFQGLKTIGPIDILDQSLLSFVFSSLQHSWSTPFVDLGGRLRLKPSKGDSSELRCTLPIVFSAIAMADEELVDQKKYYEESCKPKCVKSLLEYQACVKRIQDDDSGHKHCTGQYFDYWSCVDKCKKVGMVMKKAGAKGQLMMILFVVVLFIVLFVLVFLT</sequence>
<gene>
    <name evidence="1" type="ORF">LOK49_LG12G00226</name>
</gene>
<dbReference type="Proteomes" id="UP001060215">
    <property type="component" value="Chromosome 13"/>
</dbReference>
<evidence type="ECO:0000313" key="2">
    <source>
        <dbReference type="Proteomes" id="UP001060215"/>
    </source>
</evidence>
<proteinExistence type="predicted"/>
<evidence type="ECO:0000313" key="1">
    <source>
        <dbReference type="EMBL" id="KAI7990420.1"/>
    </source>
</evidence>
<organism evidence="1 2">
    <name type="scientific">Camellia lanceoleosa</name>
    <dbReference type="NCBI Taxonomy" id="1840588"/>
    <lineage>
        <taxon>Eukaryota</taxon>
        <taxon>Viridiplantae</taxon>
        <taxon>Streptophyta</taxon>
        <taxon>Embryophyta</taxon>
        <taxon>Tracheophyta</taxon>
        <taxon>Spermatophyta</taxon>
        <taxon>Magnoliopsida</taxon>
        <taxon>eudicotyledons</taxon>
        <taxon>Gunneridae</taxon>
        <taxon>Pentapetalae</taxon>
        <taxon>asterids</taxon>
        <taxon>Ericales</taxon>
        <taxon>Theaceae</taxon>
        <taxon>Camellia</taxon>
    </lineage>
</organism>
<dbReference type="EMBL" id="CM045770">
    <property type="protein sequence ID" value="KAI7990420.1"/>
    <property type="molecule type" value="Genomic_DNA"/>
</dbReference>
<protein>
    <submittedName>
        <fullName evidence="1">Uncharacterized protein</fullName>
    </submittedName>
</protein>
<accession>A0ACC0FNY9</accession>
<reference evidence="1 2" key="1">
    <citation type="journal article" date="2022" name="Plant J.">
        <title>Chromosome-level genome of Camellia lanceoleosa provides a valuable resource for understanding genome evolution and self-incompatibility.</title>
        <authorList>
            <person name="Gong W."/>
            <person name="Xiao S."/>
            <person name="Wang L."/>
            <person name="Liao Z."/>
            <person name="Chang Y."/>
            <person name="Mo W."/>
            <person name="Hu G."/>
            <person name="Li W."/>
            <person name="Zhao G."/>
            <person name="Zhu H."/>
            <person name="Hu X."/>
            <person name="Ji K."/>
            <person name="Xiang X."/>
            <person name="Song Q."/>
            <person name="Yuan D."/>
            <person name="Jin S."/>
            <person name="Zhang L."/>
        </authorList>
    </citation>
    <scope>NUCLEOTIDE SEQUENCE [LARGE SCALE GENOMIC DNA]</scope>
    <source>
        <strain evidence="1">SQ_2022a</strain>
    </source>
</reference>
<keyword evidence="2" id="KW-1185">Reference proteome</keyword>
<comment type="caution">
    <text evidence="1">The sequence shown here is derived from an EMBL/GenBank/DDBJ whole genome shotgun (WGS) entry which is preliminary data.</text>
</comment>
<name>A0ACC0FNY9_9ERIC</name>